<dbReference type="EMBL" id="MTSE01000099">
    <property type="protein sequence ID" value="OUJ66324.1"/>
    <property type="molecule type" value="Genomic_DNA"/>
</dbReference>
<name>A0A243W4S1_9BACT</name>
<feature type="domain" description="DUF6896" evidence="1">
    <location>
        <begin position="12"/>
        <end position="139"/>
    </location>
</feature>
<evidence type="ECO:0000313" key="2">
    <source>
        <dbReference type="EMBL" id="OUJ66324.1"/>
    </source>
</evidence>
<accession>A0A243W4S1</accession>
<organism evidence="2 3">
    <name type="scientific">Hymenobacter crusticola</name>
    <dbReference type="NCBI Taxonomy" id="1770526"/>
    <lineage>
        <taxon>Bacteria</taxon>
        <taxon>Pseudomonadati</taxon>
        <taxon>Bacteroidota</taxon>
        <taxon>Cytophagia</taxon>
        <taxon>Cytophagales</taxon>
        <taxon>Hymenobacteraceae</taxon>
        <taxon>Hymenobacter</taxon>
    </lineage>
</organism>
<keyword evidence="3" id="KW-1185">Reference proteome</keyword>
<dbReference type="InterPro" id="IPR054191">
    <property type="entry name" value="DUF6896"/>
</dbReference>
<gene>
    <name evidence="2" type="ORF">BXP70_29060</name>
</gene>
<evidence type="ECO:0000259" key="1">
    <source>
        <dbReference type="Pfam" id="PF21837"/>
    </source>
</evidence>
<protein>
    <recommendedName>
        <fullName evidence="1">DUF6896 domain-containing protein</fullName>
    </recommendedName>
</protein>
<dbReference type="AlphaFoldDB" id="A0A243W4S1"/>
<dbReference type="Pfam" id="PF21837">
    <property type="entry name" value="DUF6896"/>
    <property type="match status" value="1"/>
</dbReference>
<dbReference type="RefSeq" id="WP_086597602.1">
    <property type="nucleotide sequence ID" value="NZ_MTSE01000099.1"/>
</dbReference>
<reference evidence="2 3" key="1">
    <citation type="submission" date="2017-01" db="EMBL/GenBank/DDBJ databases">
        <title>A new Hymenobacter.</title>
        <authorList>
            <person name="Liang Y."/>
            <person name="Feng F."/>
        </authorList>
    </citation>
    <scope>NUCLEOTIDE SEQUENCE [LARGE SCALE GENOMIC DNA]</scope>
    <source>
        <strain evidence="2">MIMBbqt21</strain>
    </source>
</reference>
<comment type="caution">
    <text evidence="2">The sequence shown here is derived from an EMBL/GenBank/DDBJ whole genome shotgun (WGS) entry which is preliminary data.</text>
</comment>
<sequence length="143" mass="16103">MDSLTTTEQQVLAYLHEFVHYADFFCTTLIAAFPSAPAGIPPLEQLALVAPRGQVQTLQYAFHGLGCTFQQEGMILSLDFDSLGQWSGFAPWHISSFLSTNHPTLGLSSEDLAQVFDTLVAKQWLYQVERAFDQEFYYLTPPY</sequence>
<dbReference type="OrthoDB" id="892854at2"/>
<proteinExistence type="predicted"/>
<dbReference type="Proteomes" id="UP000194873">
    <property type="component" value="Unassembled WGS sequence"/>
</dbReference>
<evidence type="ECO:0000313" key="3">
    <source>
        <dbReference type="Proteomes" id="UP000194873"/>
    </source>
</evidence>